<accession>A0AAV4M456</accession>
<keyword evidence="2" id="KW-1185">Reference proteome</keyword>
<name>A0AAV4M456_CAEEX</name>
<organism evidence="1 2">
    <name type="scientific">Caerostris extrusa</name>
    <name type="common">Bark spider</name>
    <name type="synonym">Caerostris bankana</name>
    <dbReference type="NCBI Taxonomy" id="172846"/>
    <lineage>
        <taxon>Eukaryota</taxon>
        <taxon>Metazoa</taxon>
        <taxon>Ecdysozoa</taxon>
        <taxon>Arthropoda</taxon>
        <taxon>Chelicerata</taxon>
        <taxon>Arachnida</taxon>
        <taxon>Araneae</taxon>
        <taxon>Araneomorphae</taxon>
        <taxon>Entelegynae</taxon>
        <taxon>Araneoidea</taxon>
        <taxon>Araneidae</taxon>
        <taxon>Caerostris</taxon>
    </lineage>
</organism>
<evidence type="ECO:0000313" key="2">
    <source>
        <dbReference type="Proteomes" id="UP001054945"/>
    </source>
</evidence>
<gene>
    <name evidence="1" type="ORF">CEXT_789971</name>
</gene>
<proteinExistence type="predicted"/>
<dbReference type="EMBL" id="BPLR01019349">
    <property type="protein sequence ID" value="GIX66902.1"/>
    <property type="molecule type" value="Genomic_DNA"/>
</dbReference>
<evidence type="ECO:0000313" key="1">
    <source>
        <dbReference type="EMBL" id="GIX66902.1"/>
    </source>
</evidence>
<sequence>MPSPFENGILPQDLTQKHQLLPVNFIDQSQRHLIINDHQKIMKYYEERNFDNLAALGVTFVLMSRRHMLLSNSPANLQCHFEARRKLVLSSKMPEAPFENGIRFWGKFPKYG</sequence>
<reference evidence="1 2" key="1">
    <citation type="submission" date="2021-06" db="EMBL/GenBank/DDBJ databases">
        <title>Caerostris extrusa draft genome.</title>
        <authorList>
            <person name="Kono N."/>
            <person name="Arakawa K."/>
        </authorList>
    </citation>
    <scope>NUCLEOTIDE SEQUENCE [LARGE SCALE GENOMIC DNA]</scope>
</reference>
<protein>
    <submittedName>
        <fullName evidence="1">Uncharacterized protein</fullName>
    </submittedName>
</protein>
<dbReference type="AlphaFoldDB" id="A0AAV4M456"/>
<comment type="caution">
    <text evidence="1">The sequence shown here is derived from an EMBL/GenBank/DDBJ whole genome shotgun (WGS) entry which is preliminary data.</text>
</comment>
<dbReference type="Proteomes" id="UP001054945">
    <property type="component" value="Unassembled WGS sequence"/>
</dbReference>